<evidence type="ECO:0000313" key="1">
    <source>
        <dbReference type="EMBL" id="CAG8758406.1"/>
    </source>
</evidence>
<accession>A0ACA9QLT6</accession>
<feature type="non-terminal residue" evidence="1">
    <location>
        <position position="1"/>
    </location>
</feature>
<protein>
    <submittedName>
        <fullName evidence="1">17729_t:CDS:1</fullName>
    </submittedName>
</protein>
<name>A0ACA9QLT6_9GLOM</name>
<keyword evidence="2" id="KW-1185">Reference proteome</keyword>
<evidence type="ECO:0000313" key="2">
    <source>
        <dbReference type="Proteomes" id="UP000789366"/>
    </source>
</evidence>
<dbReference type="Proteomes" id="UP000789366">
    <property type="component" value="Unassembled WGS sequence"/>
</dbReference>
<reference evidence="1" key="1">
    <citation type="submission" date="2021-06" db="EMBL/GenBank/DDBJ databases">
        <authorList>
            <person name="Kallberg Y."/>
            <person name="Tangrot J."/>
            <person name="Rosling A."/>
        </authorList>
    </citation>
    <scope>NUCLEOTIDE SEQUENCE</scope>
    <source>
        <strain evidence="1">28 12/20/2015</strain>
    </source>
</reference>
<sequence length="297" mass="34803">EFSSIRHIASNLLVAIINLLQNVSIDFSKIITIVADNSSVMIRLRKDISEKYQYVIDAKLRKWALENNIKTGLQTFCETQWYSLLKVCFSVQTYENVFQTCLEYNNNFPNECPSLPTKIKEIITIDAIAKLESNNTTLDDIFAELLFIYKKLKSSEFEGFDYRLIDHAKNIVNFRVKEFDKPIYYLAFFLNPKFRKIVLSKKLTYDDIVVYALTFVQKWSFIRDQATQILQNLLNYYNNEPPFNLTTLEPRAYWKHIYYQAGALKILALKIFAICPYSVEVEQLFSCIGMTKTKIQN</sequence>
<organism evidence="1 2">
    <name type="scientific">Cetraspora pellucida</name>
    <dbReference type="NCBI Taxonomy" id="1433469"/>
    <lineage>
        <taxon>Eukaryota</taxon>
        <taxon>Fungi</taxon>
        <taxon>Fungi incertae sedis</taxon>
        <taxon>Mucoromycota</taxon>
        <taxon>Glomeromycotina</taxon>
        <taxon>Glomeromycetes</taxon>
        <taxon>Diversisporales</taxon>
        <taxon>Gigasporaceae</taxon>
        <taxon>Cetraspora</taxon>
    </lineage>
</organism>
<proteinExistence type="predicted"/>
<dbReference type="EMBL" id="CAJVPW010046874">
    <property type="protein sequence ID" value="CAG8758406.1"/>
    <property type="molecule type" value="Genomic_DNA"/>
</dbReference>
<comment type="caution">
    <text evidence="1">The sequence shown here is derived from an EMBL/GenBank/DDBJ whole genome shotgun (WGS) entry which is preliminary data.</text>
</comment>
<gene>
    <name evidence="1" type="ORF">SPELUC_LOCUS14969</name>
</gene>